<comment type="similarity">
    <text evidence="2">Belongs to the major facilitator superfamily. Sodium/anion cotransporter family.</text>
</comment>
<evidence type="ECO:0000313" key="18">
    <source>
        <dbReference type="RefSeq" id="XP_011296171.1"/>
    </source>
</evidence>
<comment type="subcellular location">
    <subcellularLocation>
        <location evidence="1">Membrane</location>
        <topology evidence="1">Multi-pass membrane protein</topology>
    </subcellularLocation>
</comment>
<protein>
    <recommendedName>
        <fullName evidence="12">Putative inorganic phosphate cotransporter</fullName>
    </recommendedName>
</protein>
<feature type="region of interest" description="Disordered" evidence="13">
    <location>
        <begin position="458"/>
        <end position="480"/>
    </location>
</feature>
<feature type="transmembrane region" description="Helical" evidence="14">
    <location>
        <begin position="20"/>
        <end position="43"/>
    </location>
</feature>
<sequence length="480" mass="52924">MTIVVAKGPLIGQRHVQAVLLFACIAVNYMIKYNASIALVAMTNAESTNPDFPEYNWNEMEKSYVLSSFYWGYVVTQFPAGYACRRFGAKMVLFVSTLGSAIAAIIVPFTVNWGGWQIFCAIRVLQGCFQGFDLPCVHAHLALWSPVEERNRLGALASSGIECGTVMAMFISGLIATSSLGWPGISYISGAVGIAWCILWEIFAANSPNKSRFISKNERSYIENSINSVKESVEIKAVEKQIPIPWRAILHSPPFWALLIVRSAENWGFSAIQAELPAYMNGVFRMDMKSNTLYSALPYIALWILSYCYLILADVLLRYKIVTLNVLRKSFNTIAFWIPTVGLIGVGFLEADQQTLAIVLMIANVALNSGCTIGSGLNSIDLSPNHAGILTSVTNAVGSIMPILTPLVAGAIVKDESNRIQWQIVFAITAAVFFVGNLVYIIWGSAELQVWDNPNFLTPEKDEPSEQEQNRSHLENGTKF</sequence>
<dbReference type="InterPro" id="IPR036259">
    <property type="entry name" value="MFS_trans_sf"/>
</dbReference>
<dbReference type="OrthoDB" id="2985014at2759"/>
<keyword evidence="3" id="KW-0813">Transport</keyword>
<dbReference type="AlphaFoldDB" id="A0A1I8MHK4"/>
<evidence type="ECO:0000256" key="14">
    <source>
        <dbReference type="SAM" id="Phobius"/>
    </source>
</evidence>
<dbReference type="GO" id="GO:0015293">
    <property type="term" value="F:symporter activity"/>
    <property type="evidence" value="ECO:0007669"/>
    <property type="project" value="UniProtKB-KW"/>
</dbReference>
<dbReference type="Pfam" id="PF07690">
    <property type="entry name" value="MFS_1"/>
    <property type="match status" value="1"/>
</dbReference>
<feature type="transmembrane region" description="Helical" evidence="14">
    <location>
        <begin position="356"/>
        <end position="377"/>
    </location>
</feature>
<dbReference type="CDD" id="cd17318">
    <property type="entry name" value="MFS_SLC17"/>
    <property type="match status" value="1"/>
</dbReference>
<keyword evidence="17" id="KW-1185">Reference proteome</keyword>
<evidence type="ECO:0000256" key="9">
    <source>
        <dbReference type="ARBA" id="ARBA00023136"/>
    </source>
</evidence>
<accession>A0A1I8MHK4</accession>
<name>A0A1I8MHK4_MUSDO</name>
<dbReference type="Gene3D" id="1.20.1250.20">
    <property type="entry name" value="MFS general substrate transporter like domains"/>
    <property type="match status" value="2"/>
</dbReference>
<dbReference type="InterPro" id="IPR011701">
    <property type="entry name" value="MFS"/>
</dbReference>
<evidence type="ECO:0000313" key="16">
    <source>
        <dbReference type="EnsemblMetazoa" id="MDOA004977-PB"/>
    </source>
</evidence>
<feature type="domain" description="Major facilitator superfamily (MFS) profile" evidence="15">
    <location>
        <begin position="20"/>
        <end position="448"/>
    </location>
</feature>
<dbReference type="GO" id="GO:0006820">
    <property type="term" value="P:monoatomic anion transport"/>
    <property type="evidence" value="ECO:0007669"/>
    <property type="project" value="TreeGrafter"/>
</dbReference>
<reference evidence="18" key="2">
    <citation type="submission" date="2025-04" db="UniProtKB">
        <authorList>
            <consortium name="RefSeq"/>
        </authorList>
    </citation>
    <scope>IDENTIFICATION</scope>
    <source>
        <strain evidence="18">Aabys</strain>
    </source>
</reference>
<dbReference type="Proteomes" id="UP001652621">
    <property type="component" value="Unplaced"/>
</dbReference>
<evidence type="ECO:0000256" key="13">
    <source>
        <dbReference type="SAM" id="MobiDB-lite"/>
    </source>
</evidence>
<dbReference type="InterPro" id="IPR050382">
    <property type="entry name" value="MFS_Na/Anion_cotransporter"/>
</dbReference>
<evidence type="ECO:0000256" key="6">
    <source>
        <dbReference type="ARBA" id="ARBA00022989"/>
    </source>
</evidence>
<reference evidence="16" key="1">
    <citation type="submission" date="2020-05" db="UniProtKB">
        <authorList>
            <consortium name="EnsemblMetazoa"/>
        </authorList>
    </citation>
    <scope>IDENTIFICATION</scope>
    <source>
        <strain evidence="16">Aabys</strain>
    </source>
</reference>
<evidence type="ECO:0000256" key="1">
    <source>
        <dbReference type="ARBA" id="ARBA00004141"/>
    </source>
</evidence>
<feature type="transmembrane region" description="Helical" evidence="14">
    <location>
        <begin position="153"/>
        <end position="176"/>
    </location>
</feature>
<keyword evidence="5" id="KW-0769">Symport</keyword>
<dbReference type="PROSITE" id="PS50850">
    <property type="entry name" value="MFS"/>
    <property type="match status" value="1"/>
</dbReference>
<dbReference type="FunFam" id="1.20.1250.20:FF:000144">
    <property type="entry name" value="Picot, isoform B"/>
    <property type="match status" value="1"/>
</dbReference>
<keyword evidence="8" id="KW-0406">Ion transport</keyword>
<evidence type="ECO:0000256" key="7">
    <source>
        <dbReference type="ARBA" id="ARBA00023053"/>
    </source>
</evidence>
<organism evidence="16">
    <name type="scientific">Musca domestica</name>
    <name type="common">House fly</name>
    <dbReference type="NCBI Taxonomy" id="7370"/>
    <lineage>
        <taxon>Eukaryota</taxon>
        <taxon>Metazoa</taxon>
        <taxon>Ecdysozoa</taxon>
        <taxon>Arthropoda</taxon>
        <taxon>Hexapoda</taxon>
        <taxon>Insecta</taxon>
        <taxon>Pterygota</taxon>
        <taxon>Neoptera</taxon>
        <taxon>Endopterygota</taxon>
        <taxon>Diptera</taxon>
        <taxon>Brachycera</taxon>
        <taxon>Muscomorpha</taxon>
        <taxon>Muscoidea</taxon>
        <taxon>Muscidae</taxon>
        <taxon>Musca</taxon>
    </lineage>
</organism>
<dbReference type="VEuPathDB" id="VectorBase:MDOMA2_018954"/>
<dbReference type="PANTHER" id="PTHR11662:SF280">
    <property type="entry name" value="FI21844P1-RELATED"/>
    <property type="match status" value="1"/>
</dbReference>
<feature type="transmembrane region" description="Helical" evidence="14">
    <location>
        <begin position="91"/>
        <end position="110"/>
    </location>
</feature>
<dbReference type="GeneID" id="101895696"/>
<feature type="transmembrane region" description="Helical" evidence="14">
    <location>
        <begin position="389"/>
        <end position="412"/>
    </location>
</feature>
<dbReference type="InterPro" id="IPR020846">
    <property type="entry name" value="MFS_dom"/>
</dbReference>
<keyword evidence="9 14" id="KW-0472">Membrane</keyword>
<dbReference type="GO" id="GO:0016020">
    <property type="term" value="C:membrane"/>
    <property type="evidence" value="ECO:0007669"/>
    <property type="project" value="UniProtKB-SubCell"/>
</dbReference>
<evidence type="ECO:0000256" key="11">
    <source>
        <dbReference type="ARBA" id="ARBA00054632"/>
    </source>
</evidence>
<feature type="transmembrane region" description="Helical" evidence="14">
    <location>
        <begin position="331"/>
        <end position="349"/>
    </location>
</feature>
<proteinExistence type="inferred from homology"/>
<dbReference type="eggNOG" id="KOG1075">
    <property type="taxonomic scope" value="Eukaryota"/>
</dbReference>
<comment type="function">
    <text evidence="11">May be an inorganic phosphate cotransporter.</text>
</comment>
<dbReference type="STRING" id="7370.A0A1I8MHK4"/>
<evidence type="ECO:0000256" key="4">
    <source>
        <dbReference type="ARBA" id="ARBA00022692"/>
    </source>
</evidence>
<dbReference type="GO" id="GO:0006814">
    <property type="term" value="P:sodium ion transport"/>
    <property type="evidence" value="ECO:0007669"/>
    <property type="project" value="UniProtKB-KW"/>
</dbReference>
<evidence type="ECO:0000313" key="17">
    <source>
        <dbReference type="Proteomes" id="UP001652621"/>
    </source>
</evidence>
<evidence type="ECO:0000256" key="3">
    <source>
        <dbReference type="ARBA" id="ARBA00022448"/>
    </source>
</evidence>
<evidence type="ECO:0000256" key="8">
    <source>
        <dbReference type="ARBA" id="ARBA00023065"/>
    </source>
</evidence>
<dbReference type="RefSeq" id="XP_011296171.1">
    <property type="nucleotide sequence ID" value="XM_011297869.2"/>
</dbReference>
<feature type="transmembrane region" description="Helical" evidence="14">
    <location>
        <begin position="296"/>
        <end position="319"/>
    </location>
</feature>
<evidence type="ECO:0000256" key="2">
    <source>
        <dbReference type="ARBA" id="ARBA00008586"/>
    </source>
</evidence>
<feature type="transmembrane region" description="Helical" evidence="14">
    <location>
        <begin position="424"/>
        <end position="443"/>
    </location>
</feature>
<evidence type="ECO:0000256" key="12">
    <source>
        <dbReference type="ARBA" id="ARBA00068450"/>
    </source>
</evidence>
<keyword evidence="10" id="KW-0739">Sodium transport</keyword>
<dbReference type="PANTHER" id="PTHR11662">
    <property type="entry name" value="SOLUTE CARRIER FAMILY 17"/>
    <property type="match status" value="1"/>
</dbReference>
<keyword evidence="6 14" id="KW-1133">Transmembrane helix</keyword>
<keyword evidence="4 14" id="KW-0812">Transmembrane</keyword>
<keyword evidence="7" id="KW-0915">Sodium</keyword>
<dbReference type="EnsemblMetazoa" id="MDOA004977-RB">
    <property type="protein sequence ID" value="MDOA004977-PB"/>
    <property type="gene ID" value="MDOA004977"/>
</dbReference>
<dbReference type="KEGG" id="mde:101895696"/>
<evidence type="ECO:0000256" key="5">
    <source>
        <dbReference type="ARBA" id="ARBA00022847"/>
    </source>
</evidence>
<dbReference type="VEuPathDB" id="VectorBase:MDOA004977"/>
<feature type="compositionally biased region" description="Basic and acidic residues" evidence="13">
    <location>
        <begin position="459"/>
        <end position="480"/>
    </location>
</feature>
<dbReference type="FunFam" id="1.20.1250.20:FF:000003">
    <property type="entry name" value="Solute carrier family 17 member 3"/>
    <property type="match status" value="1"/>
</dbReference>
<feature type="transmembrane region" description="Helical" evidence="14">
    <location>
        <begin position="182"/>
        <end position="203"/>
    </location>
</feature>
<evidence type="ECO:0000256" key="10">
    <source>
        <dbReference type="ARBA" id="ARBA00023201"/>
    </source>
</evidence>
<dbReference type="SUPFAM" id="SSF103473">
    <property type="entry name" value="MFS general substrate transporter"/>
    <property type="match status" value="1"/>
</dbReference>
<dbReference type="eggNOG" id="KOG2532">
    <property type="taxonomic scope" value="Eukaryota"/>
</dbReference>
<evidence type="ECO:0000259" key="15">
    <source>
        <dbReference type="PROSITE" id="PS50850"/>
    </source>
</evidence>
<gene>
    <name evidence="16" type="primary">101895696</name>
    <name evidence="18" type="synonym">LOC101895696</name>
</gene>